<dbReference type="InterPro" id="IPR013216">
    <property type="entry name" value="Methyltransf_11"/>
</dbReference>
<organism evidence="6 7">
    <name type="scientific">Flaviaesturariibacter amylovorans</name>
    <dbReference type="NCBI Taxonomy" id="1084520"/>
    <lineage>
        <taxon>Bacteria</taxon>
        <taxon>Pseudomonadati</taxon>
        <taxon>Bacteroidota</taxon>
        <taxon>Chitinophagia</taxon>
        <taxon>Chitinophagales</taxon>
        <taxon>Chitinophagaceae</taxon>
        <taxon>Flaviaestuariibacter</taxon>
    </lineage>
</organism>
<proteinExistence type="predicted"/>
<keyword evidence="4" id="KW-0949">S-adenosyl-L-methionine</keyword>
<evidence type="ECO:0000313" key="6">
    <source>
        <dbReference type="EMBL" id="GAA4331280.1"/>
    </source>
</evidence>
<dbReference type="InterPro" id="IPR029063">
    <property type="entry name" value="SAM-dependent_MTases_sf"/>
</dbReference>
<dbReference type="CDD" id="cd02440">
    <property type="entry name" value="AdoMet_MTases"/>
    <property type="match status" value="1"/>
</dbReference>
<reference evidence="7" key="1">
    <citation type="journal article" date="2019" name="Int. J. Syst. Evol. Microbiol.">
        <title>The Global Catalogue of Microorganisms (GCM) 10K type strain sequencing project: providing services to taxonomists for standard genome sequencing and annotation.</title>
        <authorList>
            <consortium name="The Broad Institute Genomics Platform"/>
            <consortium name="The Broad Institute Genome Sequencing Center for Infectious Disease"/>
            <person name="Wu L."/>
            <person name="Ma J."/>
        </authorList>
    </citation>
    <scope>NUCLEOTIDE SEQUENCE [LARGE SCALE GENOMIC DNA]</scope>
    <source>
        <strain evidence="7">JCM 17919</strain>
    </source>
</reference>
<sequence length="257" mass="27996">MPEHYESSLGPILFEPYAQALAALVPEGAGQLLELACGTGRLTRHLLPRLPAGGTLEASDLNPDMLAVAKRLLQDPRLRWSVADAQELPFAEGRFDAVLCGFGLMFVPDKPKALREMHRVLRPGGRLLATTWDSMAQNPRAAIIAEVMEEVLGPAAPDFLSVGPYSLYDAELLHGLLQAAGFRAVRIEKRALESRCTDAAALVNGYVDGSPLGQYLDRKGGHLRAMIKKRLLDAFGRQSKIYGTRVPMQALLIEASK</sequence>
<comment type="caution">
    <text evidence="6">The sequence shown here is derived from an EMBL/GenBank/DDBJ whole genome shotgun (WGS) entry which is preliminary data.</text>
</comment>
<gene>
    <name evidence="6" type="ORF">GCM10023184_22940</name>
</gene>
<dbReference type="EMBL" id="BAABGY010000007">
    <property type="protein sequence ID" value="GAA4331280.1"/>
    <property type="molecule type" value="Genomic_DNA"/>
</dbReference>
<evidence type="ECO:0000256" key="3">
    <source>
        <dbReference type="ARBA" id="ARBA00022679"/>
    </source>
</evidence>
<dbReference type="InterPro" id="IPR004033">
    <property type="entry name" value="UbiE/COQ5_MeTrFase"/>
</dbReference>
<dbReference type="SUPFAM" id="SSF53335">
    <property type="entry name" value="S-adenosyl-L-methionine-dependent methyltransferases"/>
    <property type="match status" value="1"/>
</dbReference>
<protein>
    <submittedName>
        <fullName evidence="6">Class I SAM-dependent methyltransferase</fullName>
    </submittedName>
</protein>
<keyword evidence="3" id="KW-0808">Transferase</keyword>
<name>A0ABP8GX66_9BACT</name>
<evidence type="ECO:0000256" key="2">
    <source>
        <dbReference type="ARBA" id="ARBA00022603"/>
    </source>
</evidence>
<keyword evidence="1" id="KW-0474">Menaquinone biosynthesis</keyword>
<dbReference type="Gene3D" id="3.40.50.150">
    <property type="entry name" value="Vaccinia Virus protein VP39"/>
    <property type="match status" value="1"/>
</dbReference>
<keyword evidence="7" id="KW-1185">Reference proteome</keyword>
<keyword evidence="2 6" id="KW-0489">Methyltransferase</keyword>
<dbReference type="PROSITE" id="PS51608">
    <property type="entry name" value="SAM_MT_UBIE"/>
    <property type="match status" value="1"/>
</dbReference>
<dbReference type="GO" id="GO:0008168">
    <property type="term" value="F:methyltransferase activity"/>
    <property type="evidence" value="ECO:0007669"/>
    <property type="project" value="UniProtKB-KW"/>
</dbReference>
<evidence type="ECO:0000256" key="4">
    <source>
        <dbReference type="ARBA" id="ARBA00022691"/>
    </source>
</evidence>
<evidence type="ECO:0000256" key="1">
    <source>
        <dbReference type="ARBA" id="ARBA00022428"/>
    </source>
</evidence>
<evidence type="ECO:0000313" key="7">
    <source>
        <dbReference type="Proteomes" id="UP001501725"/>
    </source>
</evidence>
<accession>A0ABP8GX66</accession>
<dbReference type="GO" id="GO:0032259">
    <property type="term" value="P:methylation"/>
    <property type="evidence" value="ECO:0007669"/>
    <property type="project" value="UniProtKB-KW"/>
</dbReference>
<dbReference type="PANTHER" id="PTHR43591">
    <property type="entry name" value="METHYLTRANSFERASE"/>
    <property type="match status" value="1"/>
</dbReference>
<dbReference type="Proteomes" id="UP001501725">
    <property type="component" value="Unassembled WGS sequence"/>
</dbReference>
<evidence type="ECO:0000259" key="5">
    <source>
        <dbReference type="Pfam" id="PF08241"/>
    </source>
</evidence>
<feature type="domain" description="Methyltransferase type 11" evidence="5">
    <location>
        <begin position="33"/>
        <end position="128"/>
    </location>
</feature>
<dbReference type="PANTHER" id="PTHR43591:SF24">
    <property type="entry name" value="2-METHOXY-6-POLYPRENYL-1,4-BENZOQUINOL METHYLASE, MITOCHONDRIAL"/>
    <property type="match status" value="1"/>
</dbReference>
<dbReference type="Pfam" id="PF08241">
    <property type="entry name" value="Methyltransf_11"/>
    <property type="match status" value="1"/>
</dbReference>